<dbReference type="InterPro" id="IPR017850">
    <property type="entry name" value="Alkaline_phosphatase_core_sf"/>
</dbReference>
<organism evidence="2 3">
    <name type="scientific">Halonotius pteroides</name>
    <dbReference type="NCBI Taxonomy" id="268735"/>
    <lineage>
        <taxon>Archaea</taxon>
        <taxon>Methanobacteriati</taxon>
        <taxon>Methanobacteriota</taxon>
        <taxon>Stenosarchaea group</taxon>
        <taxon>Halobacteria</taxon>
        <taxon>Halobacteriales</taxon>
        <taxon>Haloferacaceae</taxon>
        <taxon>Halonotius</taxon>
    </lineage>
</organism>
<dbReference type="PANTHER" id="PTHR43751:SF3">
    <property type="entry name" value="SULFATASE N-TERMINAL DOMAIN-CONTAINING PROTEIN"/>
    <property type="match status" value="1"/>
</dbReference>
<comment type="caution">
    <text evidence="2">The sequence shown here is derived from an EMBL/GenBank/DDBJ whole genome shotgun (WGS) entry which is preliminary data.</text>
</comment>
<feature type="domain" description="Sulfatase N-terminal" evidence="1">
    <location>
        <begin position="6"/>
        <end position="344"/>
    </location>
</feature>
<evidence type="ECO:0000313" key="2">
    <source>
        <dbReference type="EMBL" id="RJX47961.1"/>
    </source>
</evidence>
<dbReference type="PANTHER" id="PTHR43751">
    <property type="entry name" value="SULFATASE"/>
    <property type="match status" value="1"/>
</dbReference>
<accession>A0A3A6PWJ2</accession>
<dbReference type="Gene3D" id="3.30.1120.10">
    <property type="match status" value="1"/>
</dbReference>
<evidence type="ECO:0000313" key="3">
    <source>
        <dbReference type="Proteomes" id="UP000281564"/>
    </source>
</evidence>
<proteinExistence type="predicted"/>
<protein>
    <recommendedName>
        <fullName evidence="1">Sulfatase N-terminal domain-containing protein</fullName>
    </recommendedName>
</protein>
<dbReference type="Pfam" id="PF00884">
    <property type="entry name" value="Sulfatase"/>
    <property type="match status" value="1"/>
</dbReference>
<sequence>MSTVSQNVIVVVVDALRADRVGAINRERDLTPNIDRLARNNGVIFKNAFACTNATDPSITTIHSGYDPSSTVIHHGPYVRDEEKQRAEAMTSVPEQLQDADIHTIATGRPLSRWHKAGFDQYPEPTFGRNRRRAIGERLETLHPRLRSLAGWLYERVSETTTSNETGDEIDNLLGRLDDGRQFYGFVHLMDTHAPYEPNEQLVDELLDRREYPQDDLSEFFAAHQENDHVREFIKEHTSSADYEYGVGRLIARYDATVIEADRKIGRLIDGLRERGRYEETTIIVTSDHGESLDEHGIFFDHHGLYDESIHVPLVISGPETQTARREEFVQLYDLAPTVLQLFDLTADNKIVGRPLQPLITDGDSWTDREYIVAREAHTQSRISIRTSSWKYINHIEDTVLERERGDSLHCGYCNCFHGAETELYDLNEDPDEKENIVENYPDIVTELEAKLDTYEGSLNYPDSTTETKVTYDNESEVMERLEDLGYR</sequence>
<dbReference type="SUPFAM" id="SSF53649">
    <property type="entry name" value="Alkaline phosphatase-like"/>
    <property type="match status" value="1"/>
</dbReference>
<evidence type="ECO:0000259" key="1">
    <source>
        <dbReference type="Pfam" id="PF00884"/>
    </source>
</evidence>
<dbReference type="AlphaFoldDB" id="A0A3A6PWJ2"/>
<dbReference type="Gene3D" id="3.40.720.10">
    <property type="entry name" value="Alkaline Phosphatase, subunit A"/>
    <property type="match status" value="1"/>
</dbReference>
<dbReference type="Proteomes" id="UP000281564">
    <property type="component" value="Unassembled WGS sequence"/>
</dbReference>
<dbReference type="EMBL" id="QMDW01000028">
    <property type="protein sequence ID" value="RJX47961.1"/>
    <property type="molecule type" value="Genomic_DNA"/>
</dbReference>
<dbReference type="CDD" id="cd16148">
    <property type="entry name" value="sulfatase_like"/>
    <property type="match status" value="1"/>
</dbReference>
<reference evidence="2 3" key="1">
    <citation type="submission" date="2018-06" db="EMBL/GenBank/DDBJ databases">
        <title>Halonotius sp. F13-13 a new haloarchaeeon isolated from a solar saltern from Isla Cristina, Huelva, Spain.</title>
        <authorList>
            <person name="Duran-Viseras A."/>
            <person name="Sanchez-Porro C."/>
            <person name="Ventosa A."/>
        </authorList>
    </citation>
    <scope>NUCLEOTIDE SEQUENCE [LARGE SCALE GENOMIC DNA]</scope>
    <source>
        <strain evidence="2 3">CECT 7525</strain>
    </source>
</reference>
<name>A0A3A6PWJ2_9EURY</name>
<dbReference type="InterPro" id="IPR052701">
    <property type="entry name" value="GAG_Ulvan_Degrading_Sulfatases"/>
</dbReference>
<gene>
    <name evidence="2" type="ORF">DP106_13465</name>
</gene>
<keyword evidence="3" id="KW-1185">Reference proteome</keyword>
<dbReference type="InterPro" id="IPR000917">
    <property type="entry name" value="Sulfatase_N"/>
</dbReference>